<accession>E9GA01</accession>
<dbReference type="InParanoid" id="E9GA01"/>
<keyword evidence="2" id="KW-1185">Reference proteome</keyword>
<dbReference type="Proteomes" id="UP000000305">
    <property type="component" value="Unassembled WGS sequence"/>
</dbReference>
<organism evidence="1 2">
    <name type="scientific">Daphnia pulex</name>
    <name type="common">Water flea</name>
    <dbReference type="NCBI Taxonomy" id="6669"/>
    <lineage>
        <taxon>Eukaryota</taxon>
        <taxon>Metazoa</taxon>
        <taxon>Ecdysozoa</taxon>
        <taxon>Arthropoda</taxon>
        <taxon>Crustacea</taxon>
        <taxon>Branchiopoda</taxon>
        <taxon>Diplostraca</taxon>
        <taxon>Cladocera</taxon>
        <taxon>Anomopoda</taxon>
        <taxon>Daphniidae</taxon>
        <taxon>Daphnia</taxon>
    </lineage>
</organism>
<name>E9GA01_DAPPU</name>
<dbReference type="EMBL" id="GL732536">
    <property type="protein sequence ID" value="EFX83657.1"/>
    <property type="molecule type" value="Genomic_DNA"/>
</dbReference>
<gene>
    <name evidence="1" type="ORF">DAPPUDRAFT_301570</name>
</gene>
<proteinExistence type="predicted"/>
<evidence type="ECO:0000313" key="2">
    <source>
        <dbReference type="Proteomes" id="UP000000305"/>
    </source>
</evidence>
<dbReference type="AlphaFoldDB" id="E9GA01"/>
<dbReference type="HOGENOM" id="CLU_2135960_0_0_1"/>
<sequence>MYTRMIEMNIWRENKKQKKLFHHVIQQSHALGRHPSKNFSLGLPGRQKSPSNRLYESPFEQKCLCLRCGNSVSHFREKKHQISCPTRPKFFLFMARDKIVIIKTICDSCVPFR</sequence>
<dbReference type="KEGG" id="dpx:DAPPUDRAFT_301570"/>
<protein>
    <submittedName>
        <fullName evidence="1">Uncharacterized protein</fullName>
    </submittedName>
</protein>
<reference evidence="1 2" key="1">
    <citation type="journal article" date="2011" name="Science">
        <title>The ecoresponsive genome of Daphnia pulex.</title>
        <authorList>
            <person name="Colbourne J.K."/>
            <person name="Pfrender M.E."/>
            <person name="Gilbert D."/>
            <person name="Thomas W.K."/>
            <person name="Tucker A."/>
            <person name="Oakley T.H."/>
            <person name="Tokishita S."/>
            <person name="Aerts A."/>
            <person name="Arnold G.J."/>
            <person name="Basu M.K."/>
            <person name="Bauer D.J."/>
            <person name="Caceres C.E."/>
            <person name="Carmel L."/>
            <person name="Casola C."/>
            <person name="Choi J.H."/>
            <person name="Detter J.C."/>
            <person name="Dong Q."/>
            <person name="Dusheyko S."/>
            <person name="Eads B.D."/>
            <person name="Frohlich T."/>
            <person name="Geiler-Samerotte K.A."/>
            <person name="Gerlach D."/>
            <person name="Hatcher P."/>
            <person name="Jogdeo S."/>
            <person name="Krijgsveld J."/>
            <person name="Kriventseva E.V."/>
            <person name="Kultz D."/>
            <person name="Laforsch C."/>
            <person name="Lindquist E."/>
            <person name="Lopez J."/>
            <person name="Manak J.R."/>
            <person name="Muller J."/>
            <person name="Pangilinan J."/>
            <person name="Patwardhan R.P."/>
            <person name="Pitluck S."/>
            <person name="Pritham E.J."/>
            <person name="Rechtsteiner A."/>
            <person name="Rho M."/>
            <person name="Rogozin I.B."/>
            <person name="Sakarya O."/>
            <person name="Salamov A."/>
            <person name="Schaack S."/>
            <person name="Shapiro H."/>
            <person name="Shiga Y."/>
            <person name="Skalitzky C."/>
            <person name="Smith Z."/>
            <person name="Souvorov A."/>
            <person name="Sung W."/>
            <person name="Tang Z."/>
            <person name="Tsuchiya D."/>
            <person name="Tu H."/>
            <person name="Vos H."/>
            <person name="Wang M."/>
            <person name="Wolf Y.I."/>
            <person name="Yamagata H."/>
            <person name="Yamada T."/>
            <person name="Ye Y."/>
            <person name="Shaw J.R."/>
            <person name="Andrews J."/>
            <person name="Crease T.J."/>
            <person name="Tang H."/>
            <person name="Lucas S.M."/>
            <person name="Robertson H.M."/>
            <person name="Bork P."/>
            <person name="Koonin E.V."/>
            <person name="Zdobnov E.M."/>
            <person name="Grigoriev I.V."/>
            <person name="Lynch M."/>
            <person name="Boore J.L."/>
        </authorList>
    </citation>
    <scope>NUCLEOTIDE SEQUENCE [LARGE SCALE GENOMIC DNA]</scope>
</reference>
<evidence type="ECO:0000313" key="1">
    <source>
        <dbReference type="EMBL" id="EFX83657.1"/>
    </source>
</evidence>